<evidence type="ECO:0000256" key="1">
    <source>
        <dbReference type="ARBA" id="ARBA00022679"/>
    </source>
</evidence>
<feature type="region of interest" description="Disordered" evidence="7">
    <location>
        <begin position="1"/>
        <end position="22"/>
    </location>
</feature>
<evidence type="ECO:0000256" key="2">
    <source>
        <dbReference type="ARBA" id="ARBA00022723"/>
    </source>
</evidence>
<reference evidence="9 10" key="1">
    <citation type="submission" date="2021-07" db="EMBL/GenBank/DDBJ databases">
        <authorList>
            <person name="Imarazene B."/>
            <person name="Zahm M."/>
            <person name="Klopp C."/>
            <person name="Cabau C."/>
            <person name="Beille S."/>
            <person name="Jouanno E."/>
            <person name="Castinel A."/>
            <person name="Lluch J."/>
            <person name="Gil L."/>
            <person name="Kuchtly C."/>
            <person name="Lopez Roques C."/>
            <person name="Donnadieu C."/>
            <person name="Parrinello H."/>
            <person name="Journot L."/>
            <person name="Du K."/>
            <person name="Schartl M."/>
            <person name="Retaux S."/>
            <person name="Guiguen Y."/>
        </authorList>
    </citation>
    <scope>NUCLEOTIDE SEQUENCE [LARGE SCALE GENOMIC DNA]</scope>
    <source>
        <strain evidence="9">Pach_M1</strain>
        <tissue evidence="9">Testis</tissue>
    </source>
</reference>
<keyword evidence="2" id="KW-0479">Metal-binding</keyword>
<comment type="caution">
    <text evidence="9">The sequence shown here is derived from an EMBL/GenBank/DDBJ whole genome shotgun (WGS) entry which is preliminary data.</text>
</comment>
<evidence type="ECO:0000256" key="7">
    <source>
        <dbReference type="SAM" id="MobiDB-lite"/>
    </source>
</evidence>
<keyword evidence="1" id="KW-0808">Transferase</keyword>
<organism evidence="9 10">
    <name type="scientific">Astyanax mexicanus</name>
    <name type="common">Blind cave fish</name>
    <name type="synonym">Astyanax fasciatus mexicanus</name>
    <dbReference type="NCBI Taxonomy" id="7994"/>
    <lineage>
        <taxon>Eukaryota</taxon>
        <taxon>Metazoa</taxon>
        <taxon>Chordata</taxon>
        <taxon>Craniata</taxon>
        <taxon>Vertebrata</taxon>
        <taxon>Euteleostomi</taxon>
        <taxon>Actinopterygii</taxon>
        <taxon>Neopterygii</taxon>
        <taxon>Teleostei</taxon>
        <taxon>Ostariophysi</taxon>
        <taxon>Characiformes</taxon>
        <taxon>Characoidei</taxon>
        <taxon>Acestrorhamphidae</taxon>
        <taxon>Acestrorhamphinae</taxon>
        <taxon>Astyanax</taxon>
    </lineage>
</organism>
<evidence type="ECO:0000256" key="6">
    <source>
        <dbReference type="ARBA" id="ARBA00022833"/>
    </source>
</evidence>
<evidence type="ECO:0000313" key="9">
    <source>
        <dbReference type="EMBL" id="KAG9283798.1"/>
    </source>
</evidence>
<dbReference type="GO" id="GO:0008270">
    <property type="term" value="F:zinc ion binding"/>
    <property type="evidence" value="ECO:0007669"/>
    <property type="project" value="UniProtKB-KW"/>
</dbReference>
<accession>A0A8T2MHN3</accession>
<dbReference type="InterPro" id="IPR044066">
    <property type="entry name" value="TRIAD_supradom"/>
</dbReference>
<dbReference type="AlphaFoldDB" id="A0A8T2MHN3"/>
<feature type="domain" description="RING-type" evidence="8">
    <location>
        <begin position="15"/>
        <end position="245"/>
    </location>
</feature>
<dbReference type="PROSITE" id="PS51873">
    <property type="entry name" value="TRIAD"/>
    <property type="match status" value="1"/>
</dbReference>
<proteinExistence type="predicted"/>
<keyword evidence="4" id="KW-0863">Zinc-finger</keyword>
<dbReference type="Proteomes" id="UP000752171">
    <property type="component" value="Unassembled WGS sequence"/>
</dbReference>
<gene>
    <name evidence="9" type="primary">RNF19B</name>
    <name evidence="9" type="ORF">AMEX_G2606</name>
</gene>
<dbReference type="SUPFAM" id="SSF57850">
    <property type="entry name" value="RING/U-box"/>
    <property type="match status" value="1"/>
</dbReference>
<name>A0A8T2MHN3_ASTMX</name>
<keyword evidence="6" id="KW-0862">Zinc</keyword>
<dbReference type="EMBL" id="JAICCE010000001">
    <property type="protein sequence ID" value="KAG9283798.1"/>
    <property type="molecule type" value="Genomic_DNA"/>
</dbReference>
<evidence type="ECO:0000256" key="5">
    <source>
        <dbReference type="ARBA" id="ARBA00022786"/>
    </source>
</evidence>
<evidence type="ECO:0000259" key="8">
    <source>
        <dbReference type="PROSITE" id="PS51873"/>
    </source>
</evidence>
<evidence type="ECO:0000256" key="3">
    <source>
        <dbReference type="ARBA" id="ARBA00022737"/>
    </source>
</evidence>
<evidence type="ECO:0000313" key="10">
    <source>
        <dbReference type="Proteomes" id="UP000752171"/>
    </source>
</evidence>
<dbReference type="OrthoDB" id="1431934at2759"/>
<protein>
    <recommendedName>
        <fullName evidence="8">RING-type domain-containing protein</fullName>
    </recommendedName>
</protein>
<sequence length="257" mass="28780">MDSEAVGFQQQNPVKLVQRPSDLDPYDDDPEVFRSELSCGHVTGPETLKEYCRVQLESGKTEMRCPECKKEWPYVEVRQVANLTSDEKGFFERTLGKNAARKVSGIKTCRGCSFSIVRSDPSNLCFKCTVCSERTGKTSKFCWQCLREWKGPCPRSDGCDNKNCVNEDMLMVLNCETITFPHLQNIECPSVRACPTCGCVTAHNGEKCKNVKCSRCNNEFCFFCLKLASECKMTSSAYGECSAGVAPRQTSIPFLNI</sequence>
<keyword evidence="5" id="KW-0833">Ubl conjugation pathway</keyword>
<keyword evidence="3" id="KW-0677">Repeat</keyword>
<dbReference type="GO" id="GO:0016740">
    <property type="term" value="F:transferase activity"/>
    <property type="evidence" value="ECO:0007669"/>
    <property type="project" value="UniProtKB-KW"/>
</dbReference>
<evidence type="ECO:0000256" key="4">
    <source>
        <dbReference type="ARBA" id="ARBA00022771"/>
    </source>
</evidence>